<comment type="caution">
    <text evidence="5">The sequence shown here is derived from an EMBL/GenBank/DDBJ whole genome shotgun (WGS) entry which is preliminary data.</text>
</comment>
<protein>
    <submittedName>
        <fullName evidence="5">Molecular chaperone HscC</fullName>
    </submittedName>
</protein>
<dbReference type="PANTHER" id="PTHR19375">
    <property type="entry name" value="HEAT SHOCK PROTEIN 70KDA"/>
    <property type="match status" value="1"/>
</dbReference>
<accession>A0ABN1M5Q4</accession>
<name>A0ABN1M5Q4_9SPHN</name>
<gene>
    <name evidence="5" type="ORF">GCM10009115_19750</name>
</gene>
<keyword evidence="3 4" id="KW-0067">ATP-binding</keyword>
<dbReference type="SUPFAM" id="SSF53067">
    <property type="entry name" value="Actin-like ATPase domain"/>
    <property type="match status" value="2"/>
</dbReference>
<dbReference type="PRINTS" id="PR00301">
    <property type="entry name" value="HEATSHOCK70"/>
</dbReference>
<evidence type="ECO:0000313" key="5">
    <source>
        <dbReference type="EMBL" id="GAA0864595.1"/>
    </source>
</evidence>
<dbReference type="Proteomes" id="UP001500738">
    <property type="component" value="Unassembled WGS sequence"/>
</dbReference>
<evidence type="ECO:0000313" key="6">
    <source>
        <dbReference type="Proteomes" id="UP001500738"/>
    </source>
</evidence>
<evidence type="ECO:0000256" key="2">
    <source>
        <dbReference type="ARBA" id="ARBA00022741"/>
    </source>
</evidence>
<reference evidence="5 6" key="1">
    <citation type="journal article" date="2019" name="Int. J. Syst. Evol. Microbiol.">
        <title>The Global Catalogue of Microorganisms (GCM) 10K type strain sequencing project: providing services to taxonomists for standard genome sequencing and annotation.</title>
        <authorList>
            <consortium name="The Broad Institute Genomics Platform"/>
            <consortium name="The Broad Institute Genome Sequencing Center for Infectious Disease"/>
            <person name="Wu L."/>
            <person name="Ma J."/>
        </authorList>
    </citation>
    <scope>NUCLEOTIDE SEQUENCE [LARGE SCALE GENOMIC DNA]</scope>
    <source>
        <strain evidence="5 6">JCM 15910</strain>
    </source>
</reference>
<sequence length="565" mass="62306">MIVGIDLGTTNSAAAIFENGETRLIPNALGDLLTPSAVAILPDGTTLVGKPALNHWVLKPAEAVTSFKRFIGTNRTIKIGRYAFKAEDLSAIVLRSLKEDIEAATGREVTEAVITVPAYFNDKQRKATRRAGELAGLKVARLLNEPTAAALAFGIADKEDREPFLVFDLGGGTFDVSIVEMFDAIVEVRASSGDNRLGGDDFTNAIVAHWTQKHDFPSDVRRNLLDARLFQVADMARRILTDHAEASVRLTLPERQFDLSISADEFEGLSTSLLARLRDPILRSLRDSNLRIEALSDIVLVGGATRMPIIRKAITKMFGRFPNHLVHPDHAVAIGAAIQAGLVARNAALDEVRLTDICPFTLGIEVTEHDSHGRLRAGLFSPIISRNSPTPISRTNSYSSMSDNQTHIKLNIYQGESREVANNILLGTMEFPIPKKPAGQVSIDCRFTYDSSGLLDVDVTIPETGETRSMLIADDSETLTAEQIEERREQLAALKTHPRDVAENQYVVGWAARLYEEFIDERREHIGRMLLHFEGVLETQDPRAIEEARGAMTTALQEIEQDQRL</sequence>
<dbReference type="PROSITE" id="PS00329">
    <property type="entry name" value="HSP70_2"/>
    <property type="match status" value="1"/>
</dbReference>
<keyword evidence="2 4" id="KW-0547">Nucleotide-binding</keyword>
<evidence type="ECO:0000256" key="4">
    <source>
        <dbReference type="RuleBase" id="RU003322"/>
    </source>
</evidence>
<evidence type="ECO:0000256" key="3">
    <source>
        <dbReference type="ARBA" id="ARBA00022840"/>
    </source>
</evidence>
<dbReference type="SUPFAM" id="SSF100920">
    <property type="entry name" value="Heat shock protein 70kD (HSP70), peptide-binding domain"/>
    <property type="match status" value="1"/>
</dbReference>
<dbReference type="PROSITE" id="PS00297">
    <property type="entry name" value="HSP70_1"/>
    <property type="match status" value="1"/>
</dbReference>
<comment type="similarity">
    <text evidence="1 4">Belongs to the heat shock protein 70 family.</text>
</comment>
<dbReference type="InterPro" id="IPR018181">
    <property type="entry name" value="Heat_shock_70_CS"/>
</dbReference>
<dbReference type="Gene3D" id="2.60.34.10">
    <property type="entry name" value="Substrate Binding Domain Of DNAk, Chain A, domain 1"/>
    <property type="match status" value="1"/>
</dbReference>
<dbReference type="Pfam" id="PF00012">
    <property type="entry name" value="HSP70"/>
    <property type="match status" value="2"/>
</dbReference>
<dbReference type="Gene3D" id="3.30.420.40">
    <property type="match status" value="2"/>
</dbReference>
<dbReference type="Gene3D" id="3.90.640.10">
    <property type="entry name" value="Actin, Chain A, domain 4"/>
    <property type="match status" value="1"/>
</dbReference>
<dbReference type="EMBL" id="BAAAFE010000007">
    <property type="protein sequence ID" value="GAA0864595.1"/>
    <property type="molecule type" value="Genomic_DNA"/>
</dbReference>
<dbReference type="RefSeq" id="WP_215349334.1">
    <property type="nucleotide sequence ID" value="NZ_BAAAFE010000007.1"/>
</dbReference>
<dbReference type="InterPro" id="IPR043129">
    <property type="entry name" value="ATPase_NBD"/>
</dbReference>
<dbReference type="PROSITE" id="PS01036">
    <property type="entry name" value="HSP70_3"/>
    <property type="match status" value="1"/>
</dbReference>
<evidence type="ECO:0000256" key="1">
    <source>
        <dbReference type="ARBA" id="ARBA00007381"/>
    </source>
</evidence>
<dbReference type="InterPro" id="IPR029047">
    <property type="entry name" value="HSP70_peptide-bd_sf"/>
</dbReference>
<dbReference type="InterPro" id="IPR013126">
    <property type="entry name" value="Hsp_70_fam"/>
</dbReference>
<organism evidence="5 6">
    <name type="scientific">Sphingopyxis soli</name>
    <dbReference type="NCBI Taxonomy" id="592051"/>
    <lineage>
        <taxon>Bacteria</taxon>
        <taxon>Pseudomonadati</taxon>
        <taxon>Pseudomonadota</taxon>
        <taxon>Alphaproteobacteria</taxon>
        <taxon>Sphingomonadales</taxon>
        <taxon>Sphingomonadaceae</taxon>
        <taxon>Sphingopyxis</taxon>
    </lineage>
</organism>
<keyword evidence="6" id="KW-1185">Reference proteome</keyword>
<proteinExistence type="inferred from homology"/>